<evidence type="ECO:0008006" key="2">
    <source>
        <dbReference type="Google" id="ProtNLM"/>
    </source>
</evidence>
<dbReference type="EMBL" id="AP019376">
    <property type="protein sequence ID" value="BBH87327.1"/>
    <property type="molecule type" value="Genomic_DNA"/>
</dbReference>
<accession>A0A455SFU5</accession>
<protein>
    <recommendedName>
        <fullName evidence="2">L-2-amino-thiazoline-4-carboxylic acid hydrolase</fullName>
    </recommendedName>
</protein>
<dbReference type="AlphaFoldDB" id="A0A455SFU5"/>
<reference evidence="1" key="1">
    <citation type="submission" date="2018-12" db="EMBL/GenBank/DDBJ databases">
        <title>Novel natural products biosynthetic potential of the class Ktedonobacteria.</title>
        <authorList>
            <person name="Zheng Y."/>
            <person name="Saitou A."/>
            <person name="Wang C.M."/>
            <person name="Toyoda A."/>
            <person name="Minakuchi Y."/>
            <person name="Sekiguchi Y."/>
            <person name="Ueda K."/>
            <person name="Takano H."/>
            <person name="Sakai Y."/>
            <person name="Yokota A."/>
            <person name="Yabe S."/>
        </authorList>
    </citation>
    <scope>NUCLEOTIDE SEQUENCE</scope>
    <source>
        <strain evidence="1">COM3</strain>
    </source>
</reference>
<name>A0A455SFU5_9CHLR</name>
<dbReference type="InterPro" id="IPR026002">
    <property type="entry name" value="ATC_hydrolase-like"/>
</dbReference>
<proteinExistence type="predicted"/>
<sequence>MQEHNPHTYTLNAEAETNALCEGFVRVIEQHIATHPRKEALLTELQQQQAHLEATHQDWIVDMPAKYNLKMVVLVLAAYRVLQKELPREETLKLIREAFIKPTEGFVRQFTRQMLDEAADPFQAIINTSKTREQDAFGKGFSFERAQDDKQAYLLNVKRCFYHRFFVANGTPELTRIFCDYDATWIGAIDPKRHGIRFERPSTLGYGATMCPFHFYRTGENDRA</sequence>
<evidence type="ECO:0000313" key="1">
    <source>
        <dbReference type="EMBL" id="BBH87327.1"/>
    </source>
</evidence>
<dbReference type="Pfam" id="PF14196">
    <property type="entry name" value="ATC_hydrolase"/>
    <property type="match status" value="1"/>
</dbReference>
<organism evidence="1">
    <name type="scientific">Thermosporothrix sp. COM3</name>
    <dbReference type="NCBI Taxonomy" id="2490863"/>
    <lineage>
        <taxon>Bacteria</taxon>
        <taxon>Bacillati</taxon>
        <taxon>Chloroflexota</taxon>
        <taxon>Ktedonobacteria</taxon>
        <taxon>Ktedonobacterales</taxon>
        <taxon>Thermosporotrichaceae</taxon>
        <taxon>Thermosporothrix</taxon>
    </lineage>
</organism>
<gene>
    <name evidence="1" type="ORF">KTC_20780</name>
</gene>